<dbReference type="InterPro" id="IPR039447">
    <property type="entry name" value="UreH-like_TM_dom"/>
</dbReference>
<feature type="transmembrane region" description="Helical" evidence="1">
    <location>
        <begin position="183"/>
        <end position="207"/>
    </location>
</feature>
<reference evidence="3 4" key="1">
    <citation type="submission" date="2019-05" db="EMBL/GenBank/DDBJ databases">
        <authorList>
            <person name="Narsing Rao M.P."/>
            <person name="Li W.J."/>
        </authorList>
    </citation>
    <scope>NUCLEOTIDE SEQUENCE [LARGE SCALE GENOMIC DNA]</scope>
    <source>
        <strain evidence="3 4">SYSU_K30003</strain>
    </source>
</reference>
<evidence type="ECO:0000313" key="4">
    <source>
        <dbReference type="Proteomes" id="UP000309676"/>
    </source>
</evidence>
<feature type="transmembrane region" description="Helical" evidence="1">
    <location>
        <begin position="149"/>
        <end position="171"/>
    </location>
</feature>
<feature type="transmembrane region" description="Helical" evidence="1">
    <location>
        <begin position="108"/>
        <end position="128"/>
    </location>
</feature>
<name>A0A5R9G508_9BACL</name>
<dbReference type="Pfam" id="PF13386">
    <property type="entry name" value="DsbD_2"/>
    <property type="match status" value="1"/>
</dbReference>
<dbReference type="AlphaFoldDB" id="A0A5R9G508"/>
<dbReference type="OrthoDB" id="43562at2"/>
<keyword evidence="1" id="KW-0472">Membrane</keyword>
<sequence>MYEFFSKISNIISGPLFSVAQTDIAVLSALFLGFVGSVAPCQISANAAAAMFFGNRQVQARLRWVEILLYLLGKVAVFSVLGIIFFLFGRELSTDFIPLFSWSRKLLGPLLIIIGLFMLGLISLQVSLGTRLSQWLQGKSRRLGGKGGAFLLGAAFSLGFCPTMFVLFYGSLMPLSISAPYGFVFPTIFAVGTAMPFLLFVGLMVGFGLDQIVIHRTKKMGLLVQRFAGFLMFVLGIADTATYWITPF</sequence>
<keyword evidence="1" id="KW-1133">Transmembrane helix</keyword>
<comment type="caution">
    <text evidence="3">The sequence shown here is derived from an EMBL/GenBank/DDBJ whole genome shotgun (WGS) entry which is preliminary data.</text>
</comment>
<evidence type="ECO:0000313" key="3">
    <source>
        <dbReference type="EMBL" id="TLS50129.1"/>
    </source>
</evidence>
<evidence type="ECO:0000259" key="2">
    <source>
        <dbReference type="Pfam" id="PF13386"/>
    </source>
</evidence>
<evidence type="ECO:0000256" key="1">
    <source>
        <dbReference type="SAM" id="Phobius"/>
    </source>
</evidence>
<proteinExistence type="predicted"/>
<keyword evidence="1" id="KW-0812">Transmembrane</keyword>
<feature type="transmembrane region" description="Helical" evidence="1">
    <location>
        <begin position="67"/>
        <end position="88"/>
    </location>
</feature>
<dbReference type="EMBL" id="VCIW01000017">
    <property type="protein sequence ID" value="TLS50129.1"/>
    <property type="molecule type" value="Genomic_DNA"/>
</dbReference>
<dbReference type="RefSeq" id="WP_138196613.1">
    <property type="nucleotide sequence ID" value="NZ_VCIW01000017.1"/>
</dbReference>
<dbReference type="Proteomes" id="UP000309676">
    <property type="component" value="Unassembled WGS sequence"/>
</dbReference>
<feature type="transmembrane region" description="Helical" evidence="1">
    <location>
        <begin position="227"/>
        <end position="245"/>
    </location>
</feature>
<gene>
    <name evidence="3" type="ORF">FE782_21910</name>
</gene>
<accession>A0A5R9G508</accession>
<feature type="transmembrane region" description="Helical" evidence="1">
    <location>
        <begin position="24"/>
        <end position="55"/>
    </location>
</feature>
<feature type="domain" description="Urease accessory protein UreH-like transmembrane" evidence="2">
    <location>
        <begin position="29"/>
        <end position="237"/>
    </location>
</feature>
<protein>
    <submittedName>
        <fullName evidence="3">Sulfite exporter TauE/SafE family protein</fullName>
    </submittedName>
</protein>
<keyword evidence="4" id="KW-1185">Reference proteome</keyword>
<organism evidence="3 4">
    <name type="scientific">Paenibacillus antri</name>
    <dbReference type="NCBI Taxonomy" id="2582848"/>
    <lineage>
        <taxon>Bacteria</taxon>
        <taxon>Bacillati</taxon>
        <taxon>Bacillota</taxon>
        <taxon>Bacilli</taxon>
        <taxon>Bacillales</taxon>
        <taxon>Paenibacillaceae</taxon>
        <taxon>Paenibacillus</taxon>
    </lineage>
</organism>